<dbReference type="WBParaSite" id="ACRNAN_scaffold4680.g25535.t1">
    <property type="protein sequence ID" value="ACRNAN_scaffold4680.g25535.t1"/>
    <property type="gene ID" value="ACRNAN_scaffold4680.g25535"/>
</dbReference>
<dbReference type="InterPro" id="IPR057089">
    <property type="entry name" value="C2_TIP"/>
</dbReference>
<feature type="domain" description="T-cell immunomodulatory protein TIP C2" evidence="10">
    <location>
        <begin position="459"/>
        <end position="558"/>
    </location>
</feature>
<dbReference type="InterPro" id="IPR013517">
    <property type="entry name" value="FG-GAP"/>
</dbReference>
<evidence type="ECO:0000256" key="6">
    <source>
        <dbReference type="ARBA" id="ARBA00023136"/>
    </source>
</evidence>
<dbReference type="Gene3D" id="2.130.10.130">
    <property type="entry name" value="Integrin alpha, N-terminal"/>
    <property type="match status" value="2"/>
</dbReference>
<dbReference type="InterPro" id="IPR024881">
    <property type="entry name" value="Tip"/>
</dbReference>
<dbReference type="SUPFAM" id="SSF69318">
    <property type="entry name" value="Integrin alpha N-terminal domain"/>
    <property type="match status" value="1"/>
</dbReference>
<dbReference type="InterPro" id="IPR028994">
    <property type="entry name" value="Integrin_alpha_N"/>
</dbReference>
<dbReference type="GO" id="GO:0005886">
    <property type="term" value="C:plasma membrane"/>
    <property type="evidence" value="ECO:0007669"/>
    <property type="project" value="TreeGrafter"/>
</dbReference>
<proteinExistence type="inferred from homology"/>
<keyword evidence="7" id="KW-0325">Glycoprotein</keyword>
<keyword evidence="5 8" id="KW-1133">Transmembrane helix</keyword>
<keyword evidence="4 9" id="KW-0732">Signal</keyword>
<evidence type="ECO:0000256" key="9">
    <source>
        <dbReference type="SAM" id="SignalP"/>
    </source>
</evidence>
<evidence type="ECO:0000256" key="4">
    <source>
        <dbReference type="ARBA" id="ARBA00022729"/>
    </source>
</evidence>
<evidence type="ECO:0000313" key="12">
    <source>
        <dbReference type="WBParaSite" id="ACRNAN_scaffold4680.g25535.t1"/>
    </source>
</evidence>
<keyword evidence="11" id="KW-1185">Reference proteome</keyword>
<keyword evidence="6 8" id="KW-0472">Membrane</keyword>
<feature type="transmembrane region" description="Helical" evidence="8">
    <location>
        <begin position="564"/>
        <end position="586"/>
    </location>
</feature>
<evidence type="ECO:0000256" key="1">
    <source>
        <dbReference type="ARBA" id="ARBA00004479"/>
    </source>
</evidence>
<name>A0A914DZ23_9BILA</name>
<keyword evidence="3 8" id="KW-0812">Transmembrane</keyword>
<protein>
    <submittedName>
        <fullName evidence="12">T-cell immunomodulatory protein</fullName>
    </submittedName>
</protein>
<dbReference type="PANTHER" id="PTHR13412:SF0">
    <property type="entry name" value="T-CELL IMMUNOMODULATORY PROTEIN"/>
    <property type="match status" value="1"/>
</dbReference>
<reference evidence="12" key="1">
    <citation type="submission" date="2022-11" db="UniProtKB">
        <authorList>
            <consortium name="WormBaseParasite"/>
        </authorList>
    </citation>
    <scope>IDENTIFICATION</scope>
</reference>
<dbReference type="AlphaFoldDB" id="A0A914DZ23"/>
<comment type="subcellular location">
    <subcellularLocation>
        <location evidence="1">Membrane</location>
        <topology evidence="1">Single-pass type I membrane protein</topology>
    </subcellularLocation>
</comment>
<dbReference type="PANTHER" id="PTHR13412">
    <property type="entry name" value="T-CELL IMMUNOMODULATORY PROTEIN HOMOLOG"/>
    <property type="match status" value="1"/>
</dbReference>
<evidence type="ECO:0000256" key="3">
    <source>
        <dbReference type="ARBA" id="ARBA00022692"/>
    </source>
</evidence>
<evidence type="ECO:0000256" key="8">
    <source>
        <dbReference type="SAM" id="Phobius"/>
    </source>
</evidence>
<comment type="similarity">
    <text evidence="2">Belongs to the TIP family.</text>
</comment>
<dbReference type="Pfam" id="PF23122">
    <property type="entry name" value="C2_ITFG1"/>
    <property type="match status" value="1"/>
</dbReference>
<evidence type="ECO:0000256" key="7">
    <source>
        <dbReference type="ARBA" id="ARBA00023180"/>
    </source>
</evidence>
<evidence type="ECO:0000256" key="2">
    <source>
        <dbReference type="ARBA" id="ARBA00006496"/>
    </source>
</evidence>
<evidence type="ECO:0000256" key="5">
    <source>
        <dbReference type="ARBA" id="ARBA00022989"/>
    </source>
</evidence>
<evidence type="ECO:0000313" key="11">
    <source>
        <dbReference type="Proteomes" id="UP000887540"/>
    </source>
</evidence>
<feature type="signal peptide" evidence="9">
    <location>
        <begin position="1"/>
        <end position="17"/>
    </location>
</feature>
<sequence>MFLNASLIFLTFTSIFAKINLNPLEEDTTYPIGGRVCAYGDMNKDQYTDIIVYDGSSKMLTIMEQSKTDLKFNESPNLGKIRLNNSPGWVYCVVADFNGDARPDIMVTADASTGDGHQTTIYMQYEESATRGNFYPVALNVTFMEQPSVMDVNGDGIGDVVGFDRSGSFVCSQGKEDNSFGNCTHLFNAYTGEKRKTYQGFAPIFTDITGDLSAEIIFGINDNGNLKLEVFKISDIQDELTWELDENLTEKMKLPSTSTLNLEHLGSAVVADFDADGAIEILIPVCSDGHCRKVGTILMWTRNRGWVHFQLDLKEFDLLEYDSNRNDFLFRVGDFSLDGYPDLIVTTVLNNRVTPMILENVEYPDNANFSRKFELKSSSRFVMPAEMSQGNVQMSAFFDLKEDGNLDILVEYKHDGVLKFDFIKCDDKGDTTFLKVQIFTNICSDCRKAIGEAGTQKGSGISWHGACASFRTTDPSDNYRLSSQCQIPQTSHRALYSPYVLFGLGRSPNFIEVLKFGTPRQVDMYGTQHHQILQIVPNSRIIAIPPKGQETYWQIRLYLTASSLIIQSLFVLMTVCGLLILVVIILHMREKHADKKERQAQSHRFHFDAM</sequence>
<dbReference type="Pfam" id="PF13517">
    <property type="entry name" value="FG-GAP_3"/>
    <property type="match status" value="1"/>
</dbReference>
<dbReference type="Proteomes" id="UP000887540">
    <property type="component" value="Unplaced"/>
</dbReference>
<evidence type="ECO:0000259" key="10">
    <source>
        <dbReference type="Pfam" id="PF23122"/>
    </source>
</evidence>
<accession>A0A914DZ23</accession>
<organism evidence="11 12">
    <name type="scientific">Acrobeloides nanus</name>
    <dbReference type="NCBI Taxonomy" id="290746"/>
    <lineage>
        <taxon>Eukaryota</taxon>
        <taxon>Metazoa</taxon>
        <taxon>Ecdysozoa</taxon>
        <taxon>Nematoda</taxon>
        <taxon>Chromadorea</taxon>
        <taxon>Rhabditida</taxon>
        <taxon>Tylenchina</taxon>
        <taxon>Cephalobomorpha</taxon>
        <taxon>Cephaloboidea</taxon>
        <taxon>Cephalobidae</taxon>
        <taxon>Acrobeloides</taxon>
    </lineage>
</organism>
<feature type="chain" id="PRO_5036873207" evidence="9">
    <location>
        <begin position="18"/>
        <end position="610"/>
    </location>
</feature>